<evidence type="ECO:0000256" key="4">
    <source>
        <dbReference type="ARBA" id="ARBA00022475"/>
    </source>
</evidence>
<keyword evidence="4" id="KW-1003">Cell membrane</keyword>
<feature type="transmembrane region" description="Helical" evidence="9">
    <location>
        <begin position="83"/>
        <end position="102"/>
    </location>
</feature>
<keyword evidence="2" id="KW-0813">Transport</keyword>
<organism evidence="11 12">
    <name type="scientific">Selenomonas caprae</name>
    <dbReference type="NCBI Taxonomy" id="2606905"/>
    <lineage>
        <taxon>Bacteria</taxon>
        <taxon>Bacillati</taxon>
        <taxon>Bacillota</taxon>
        <taxon>Negativicutes</taxon>
        <taxon>Selenomonadales</taxon>
        <taxon>Selenomonadaceae</taxon>
        <taxon>Selenomonas</taxon>
    </lineage>
</organism>
<feature type="transmembrane region" description="Helical" evidence="9">
    <location>
        <begin position="114"/>
        <end position="135"/>
    </location>
</feature>
<dbReference type="GO" id="GO:0015297">
    <property type="term" value="F:antiporter activity"/>
    <property type="evidence" value="ECO:0007669"/>
    <property type="project" value="UniProtKB-KW"/>
</dbReference>
<protein>
    <submittedName>
        <fullName evidence="11">Na+/H+ antiporter NhaC family protein</fullName>
    </submittedName>
</protein>
<keyword evidence="3" id="KW-0050">Antiport</keyword>
<dbReference type="Proteomes" id="UP000322783">
    <property type="component" value="Unassembled WGS sequence"/>
</dbReference>
<dbReference type="GO" id="GO:0005886">
    <property type="term" value="C:plasma membrane"/>
    <property type="evidence" value="ECO:0007669"/>
    <property type="project" value="UniProtKB-SubCell"/>
</dbReference>
<evidence type="ECO:0000256" key="3">
    <source>
        <dbReference type="ARBA" id="ARBA00022449"/>
    </source>
</evidence>
<sequence>MEQITGQPKARAIALLPILVFLALYLGAGIWYEYIEPVEGQMGFYVMSVVVAFGLALIVAFVQNRRRLFIENIQLCAKSIGDTNITIMLFIFLMAGAFSGIAKAAGGVESTAHLLLNFVPGTFAVPGLFLIACLISMSMGTSVGTITVLVPIAASVAQNAGLSLPLTVGSVVGGAMFGDNLSFISDTTIAATRTQGTRMQDKFYANLKLALPAAVVTLMVLFVLALSGAPADLGQFDYSLLLALPYFLVLLMALTGRNVFLVLGTGITLFFILGIATGTTSLSKAFSAMGAGTNGMFETMIVTILAASISAIMRDGGGFAALLAFIRKHFKGQRGGRLGIGLLTVLMDVATANNTVAIVVAGPIAKNISEEYGIEARDSASLLDTCSCIAQGIIPYGAQLLIASAIAGITSLSIIPYLLYPFFLAVAVLAWIAMGAKRA</sequence>
<dbReference type="PANTHER" id="PTHR33451">
    <property type="entry name" value="MALATE-2H(+)/NA(+)-LACTATE ANTIPORTER"/>
    <property type="match status" value="1"/>
</dbReference>
<dbReference type="InterPro" id="IPR018461">
    <property type="entry name" value="Na/H_Antiport_NhaC-like_C"/>
</dbReference>
<dbReference type="PANTHER" id="PTHR33451:SF5">
    <property type="entry name" value="NA+_H+ ANTIPORTER"/>
    <property type="match status" value="1"/>
</dbReference>
<name>A0A5D6WLZ3_9FIRM</name>
<keyword evidence="12" id="KW-1185">Reference proteome</keyword>
<dbReference type="AlphaFoldDB" id="A0A5D6WLZ3"/>
<feature type="transmembrane region" description="Helical" evidence="9">
    <location>
        <begin position="300"/>
        <end position="326"/>
    </location>
</feature>
<dbReference type="Pfam" id="PF03553">
    <property type="entry name" value="Na_H_antiporter"/>
    <property type="match status" value="2"/>
</dbReference>
<dbReference type="EMBL" id="VTOZ01000018">
    <property type="protein sequence ID" value="TYZ28125.1"/>
    <property type="molecule type" value="Genomic_DNA"/>
</dbReference>
<evidence type="ECO:0000256" key="9">
    <source>
        <dbReference type="SAM" id="Phobius"/>
    </source>
</evidence>
<keyword evidence="6 9" id="KW-1133">Transmembrane helix</keyword>
<dbReference type="RefSeq" id="WP_149189359.1">
    <property type="nucleotide sequence ID" value="NZ_VTOZ01000018.1"/>
</dbReference>
<evidence type="ECO:0000256" key="5">
    <source>
        <dbReference type="ARBA" id="ARBA00022692"/>
    </source>
</evidence>
<feature type="transmembrane region" description="Helical" evidence="9">
    <location>
        <begin position="209"/>
        <end position="229"/>
    </location>
</feature>
<proteinExistence type="inferred from homology"/>
<evidence type="ECO:0000256" key="7">
    <source>
        <dbReference type="ARBA" id="ARBA00023136"/>
    </source>
</evidence>
<keyword evidence="7 9" id="KW-0472">Membrane</keyword>
<dbReference type="InterPro" id="IPR052180">
    <property type="entry name" value="NhaC_Na-H+_Antiporter"/>
</dbReference>
<keyword evidence="5 9" id="KW-0812">Transmembrane</keyword>
<feature type="transmembrane region" description="Helical" evidence="9">
    <location>
        <begin position="235"/>
        <end position="254"/>
    </location>
</feature>
<comment type="similarity">
    <text evidence="8">Belongs to the NhaC Na(+)/H(+) (TC 2.A.35) antiporter family.</text>
</comment>
<accession>A0A5D6WLZ3</accession>
<evidence type="ECO:0000259" key="10">
    <source>
        <dbReference type="Pfam" id="PF03553"/>
    </source>
</evidence>
<feature type="transmembrane region" description="Helical" evidence="9">
    <location>
        <begin position="338"/>
        <end position="361"/>
    </location>
</feature>
<feature type="transmembrane region" description="Helical" evidence="9">
    <location>
        <begin position="44"/>
        <end position="62"/>
    </location>
</feature>
<evidence type="ECO:0000256" key="6">
    <source>
        <dbReference type="ARBA" id="ARBA00022989"/>
    </source>
</evidence>
<evidence type="ECO:0000313" key="11">
    <source>
        <dbReference type="EMBL" id="TYZ28125.1"/>
    </source>
</evidence>
<reference evidence="11 12" key="1">
    <citation type="submission" date="2019-08" db="EMBL/GenBank/DDBJ databases">
        <title>Selenomonas sp. mPRGC5 and Selenomonas sp. mPRGC8 isolated from ruminal fluid of dairy goat (Capra hircus).</title>
        <authorList>
            <person name="Poothong S."/>
            <person name="Nuengjamnong C."/>
            <person name="Tanasupawat S."/>
        </authorList>
    </citation>
    <scope>NUCLEOTIDE SEQUENCE [LARGE SCALE GENOMIC DNA]</scope>
    <source>
        <strain evidence="12">mPRGC8</strain>
    </source>
</reference>
<feature type="transmembrane region" description="Helical" evidence="9">
    <location>
        <begin position="259"/>
        <end position="280"/>
    </location>
</feature>
<feature type="transmembrane region" description="Helical" evidence="9">
    <location>
        <begin position="12"/>
        <end position="32"/>
    </location>
</feature>
<feature type="domain" description="Na+/H+ antiporter NhaC-like C-terminal" evidence="10">
    <location>
        <begin position="87"/>
        <end position="218"/>
    </location>
</feature>
<evidence type="ECO:0000256" key="8">
    <source>
        <dbReference type="ARBA" id="ARBA00038435"/>
    </source>
</evidence>
<evidence type="ECO:0000256" key="1">
    <source>
        <dbReference type="ARBA" id="ARBA00004651"/>
    </source>
</evidence>
<comment type="caution">
    <text evidence="11">The sequence shown here is derived from an EMBL/GenBank/DDBJ whole genome shotgun (WGS) entry which is preliminary data.</text>
</comment>
<comment type="subcellular location">
    <subcellularLocation>
        <location evidence="1">Cell membrane</location>
        <topology evidence="1">Multi-pass membrane protein</topology>
    </subcellularLocation>
</comment>
<gene>
    <name evidence="11" type="ORF">FZ041_09315</name>
</gene>
<feature type="transmembrane region" description="Helical" evidence="9">
    <location>
        <begin position="414"/>
        <end position="434"/>
    </location>
</feature>
<feature type="domain" description="Na+/H+ antiporter NhaC-like C-terminal" evidence="10">
    <location>
        <begin position="248"/>
        <end position="435"/>
    </location>
</feature>
<evidence type="ECO:0000256" key="2">
    <source>
        <dbReference type="ARBA" id="ARBA00022448"/>
    </source>
</evidence>
<evidence type="ECO:0000313" key="12">
    <source>
        <dbReference type="Proteomes" id="UP000322783"/>
    </source>
</evidence>